<evidence type="ECO:0000313" key="3">
    <source>
        <dbReference type="EMBL" id="KAK0402853.1"/>
    </source>
</evidence>
<dbReference type="PANTHER" id="PTHR11223:SF3">
    <property type="entry name" value="EXPORTIN-5"/>
    <property type="match status" value="1"/>
</dbReference>
<dbReference type="GO" id="GO:0003723">
    <property type="term" value="F:RNA binding"/>
    <property type="evidence" value="ECO:0007669"/>
    <property type="project" value="TreeGrafter"/>
</dbReference>
<dbReference type="SUPFAM" id="SSF48371">
    <property type="entry name" value="ARM repeat"/>
    <property type="match status" value="1"/>
</dbReference>
<dbReference type="Proteomes" id="UP001175271">
    <property type="component" value="Unassembled WGS sequence"/>
</dbReference>
<dbReference type="GO" id="GO:0005634">
    <property type="term" value="C:nucleus"/>
    <property type="evidence" value="ECO:0007669"/>
    <property type="project" value="TreeGrafter"/>
</dbReference>
<feature type="region of interest" description="Disordered" evidence="1">
    <location>
        <begin position="801"/>
        <end position="822"/>
    </location>
</feature>
<comment type="caution">
    <text evidence="3">The sequence shown here is derived from an EMBL/GenBank/DDBJ whole genome shotgun (WGS) entry which is preliminary data.</text>
</comment>
<reference evidence="3" key="1">
    <citation type="submission" date="2023-06" db="EMBL/GenBank/DDBJ databases">
        <title>Genomic analysis of the entomopathogenic nematode Steinernema hermaphroditum.</title>
        <authorList>
            <person name="Schwarz E.M."/>
            <person name="Heppert J.K."/>
            <person name="Baniya A."/>
            <person name="Schwartz H.T."/>
            <person name="Tan C.-H."/>
            <person name="Antoshechkin I."/>
            <person name="Sternberg P.W."/>
            <person name="Goodrich-Blair H."/>
            <person name="Dillman A.R."/>
        </authorList>
    </citation>
    <scope>NUCLEOTIDE SEQUENCE</scope>
    <source>
        <strain evidence="3">PS9179</strain>
        <tissue evidence="3">Whole animal</tissue>
    </source>
</reference>
<dbReference type="InterPro" id="IPR011989">
    <property type="entry name" value="ARM-like"/>
</dbReference>
<dbReference type="GO" id="GO:0006405">
    <property type="term" value="P:RNA export from nucleus"/>
    <property type="evidence" value="ECO:0007669"/>
    <property type="project" value="TreeGrafter"/>
</dbReference>
<dbReference type="GO" id="GO:0042565">
    <property type="term" value="C:RNA nuclear export complex"/>
    <property type="evidence" value="ECO:0007669"/>
    <property type="project" value="TreeGrafter"/>
</dbReference>
<accession>A0AA39HDL7</accession>
<gene>
    <name evidence="3" type="ORF">QR680_016576</name>
</gene>
<dbReference type="InterPro" id="IPR045065">
    <property type="entry name" value="XPO1/5"/>
</dbReference>
<sequence length="1165" mass="131542">MTIDAWQDPRRNSKSPLKFVRSAARQILVGSATSFGSAWIVTMASDVERSTVEQVVAAIRSIYDVRKPNAERVEFSKRIEEFKDSGDPRNVFRVAQLIICSSEYDEIVYHAGWAFLEHLITFKWIQIDEALRSEIQGVCFQVLSSGQPLRCNMSLKTAISRCFVGIMQHEWPQNVNVFEGLQHIVVAAPEECFGQIEVVYLVVRRLLENVISMVSINDAQRRRDLSLTLARIMPQFLMDTINRLKASMTSSNMQSATIIAKAALEATADIIECGECGSAKWKVDCIESLVDLLCLYLKHPDGNVAIIATRCLRILVSWKKRGEEEEIIKVILKDSSMQAILENASLAIESSKNNPDCYEYLKAICKLLVALGVKVAHIFEANKEPQNFVLYLSAISVFFSHPSTYIRGESIAALSQILANDILRSREDFIQMMKQRVIPEVKTVFRHSFGLGPTAKDNPFDDYDYDDDREMIAARTGKTSSLAHPLNEIVHVWMEECKQCDAKDLATECDALTRVIRIAVTCEDEESKAFYSSLLQTVLKGLEGIPKVTSMSTQLDLNFSFLIALISTITVKDAPAFLLQMSETFKMKYESKATCVVKRYAIATLLRMIKTMHKDSLLQIAEPILNLIGDSMQFVSPLQQGEMLQVTAAISNLIPSIETRIKFLGDAVAPITAFFLSDKVIKCVESLQSFMHFSGFTSPGVTCDYYDTDNKFVQNRIQLRAYLTALEGVLNNVHKPEGCSNPLFGLVRPVIPVIFALARCVKCLDHPDAANLLHPSYNRAVFSISKAEKEQVLISLMETMESRSQQESPEEESQQQNQSNEMDCNAQAKTYAVQLNLHVQILISHFAEKLQNDFFAFDNIKEMVDSTIEDIHCIPDIRLKPWFRKTWRSLYLHCPEQLKDLLVPSFIELHEHIRNRLGARWKELEAIKSNNGNPGGDQLVPYSVADAQPTEDDIFKEHIVCMLQREFVALLRDVLVTNDKLTFWLDVKSFCDSIMITLLSLITHDDSNSCNRVVLMLNRIVKEKYNVSAYGCDEESAIFILRCALQAYHIHGKDELMSGPLLSLIAEIYVGHRARFLGLQNVIVEATGASPEMMQRFETKMLAENTTDKLRRNIIRDILQGVAKPSTAILHKRRTELRRQPALPVTPKISVEQDFSAVADLFGSS</sequence>
<dbReference type="InterPro" id="IPR045478">
    <property type="entry name" value="Exportin-5_C"/>
</dbReference>
<dbReference type="InterPro" id="IPR016024">
    <property type="entry name" value="ARM-type_fold"/>
</dbReference>
<dbReference type="GO" id="GO:0005049">
    <property type="term" value="F:nuclear export signal receptor activity"/>
    <property type="evidence" value="ECO:0007669"/>
    <property type="project" value="InterPro"/>
</dbReference>
<dbReference type="Pfam" id="PF19273">
    <property type="entry name" value="Exportin-5"/>
    <property type="match status" value="1"/>
</dbReference>
<name>A0AA39HDL7_9BILA</name>
<dbReference type="GO" id="GO:0006611">
    <property type="term" value="P:protein export from nucleus"/>
    <property type="evidence" value="ECO:0007669"/>
    <property type="project" value="InterPro"/>
</dbReference>
<dbReference type="GO" id="GO:0005737">
    <property type="term" value="C:cytoplasm"/>
    <property type="evidence" value="ECO:0007669"/>
    <property type="project" value="TreeGrafter"/>
</dbReference>
<evidence type="ECO:0000313" key="4">
    <source>
        <dbReference type="Proteomes" id="UP001175271"/>
    </source>
</evidence>
<evidence type="ECO:0000256" key="1">
    <source>
        <dbReference type="SAM" id="MobiDB-lite"/>
    </source>
</evidence>
<dbReference type="AlphaFoldDB" id="A0AA39HDL7"/>
<dbReference type="Gene3D" id="1.25.10.10">
    <property type="entry name" value="Leucine-rich Repeat Variant"/>
    <property type="match status" value="1"/>
</dbReference>
<keyword evidence="4" id="KW-1185">Reference proteome</keyword>
<dbReference type="PANTHER" id="PTHR11223">
    <property type="entry name" value="EXPORTIN 1/5"/>
    <property type="match status" value="1"/>
</dbReference>
<dbReference type="EMBL" id="JAUCMV010000004">
    <property type="protein sequence ID" value="KAK0402853.1"/>
    <property type="molecule type" value="Genomic_DNA"/>
</dbReference>
<organism evidence="3 4">
    <name type="scientific">Steinernema hermaphroditum</name>
    <dbReference type="NCBI Taxonomy" id="289476"/>
    <lineage>
        <taxon>Eukaryota</taxon>
        <taxon>Metazoa</taxon>
        <taxon>Ecdysozoa</taxon>
        <taxon>Nematoda</taxon>
        <taxon>Chromadorea</taxon>
        <taxon>Rhabditida</taxon>
        <taxon>Tylenchina</taxon>
        <taxon>Panagrolaimomorpha</taxon>
        <taxon>Strongyloidoidea</taxon>
        <taxon>Steinernematidae</taxon>
        <taxon>Steinernema</taxon>
    </lineage>
</organism>
<proteinExistence type="predicted"/>
<protein>
    <recommendedName>
        <fullName evidence="2">Exportin-5 C-terminal domain-containing protein</fullName>
    </recommendedName>
</protein>
<evidence type="ECO:0000259" key="2">
    <source>
        <dbReference type="Pfam" id="PF19273"/>
    </source>
</evidence>
<feature type="domain" description="Exportin-5 C-terminal" evidence="2">
    <location>
        <begin position="582"/>
        <end position="1124"/>
    </location>
</feature>